<feature type="chain" id="PRO_5045169852" evidence="1">
    <location>
        <begin position="28"/>
        <end position="300"/>
    </location>
</feature>
<evidence type="ECO:0000313" key="3">
    <source>
        <dbReference type="Proteomes" id="UP001139290"/>
    </source>
</evidence>
<dbReference type="Proteomes" id="UP001139290">
    <property type="component" value="Unassembled WGS sequence"/>
</dbReference>
<keyword evidence="1" id="KW-0732">Signal</keyword>
<reference evidence="2" key="1">
    <citation type="submission" date="2021-11" db="EMBL/GenBank/DDBJ databases">
        <title>Citrobacter meridianamericanus sp. nov. isolated from soil.</title>
        <authorList>
            <person name="Furlan J.P.R."/>
            <person name="Stehling E.G."/>
        </authorList>
    </citation>
    <scope>NUCLEOTIDE SEQUENCE</scope>
    <source>
        <strain evidence="2">BR102</strain>
    </source>
</reference>
<gene>
    <name evidence="2" type="ORF">LOD26_01285</name>
</gene>
<evidence type="ECO:0000256" key="1">
    <source>
        <dbReference type="SAM" id="SignalP"/>
    </source>
</evidence>
<sequence length="300" mass="32987">MDSKMIKRMKRILPGVAFLLAAPSVVASEGNGPGIYPDGLENYMSGFLPAEGIHTLLYGGSARYDHVRDSRGHDISGPGFSMNVNILAPRIIWVTEQRLLGGQLAFHSILPLLDITAKSYGRKYTRQGLGDITLGPALGFHPLRDLHYVLGVDVFAPTGNYSQSDPASLGRNYWAVQPVWAISYIPQQGVNADIKMMYDVNRRNQESHTKSGQAFHADYALGWAVGNGWVFGIGGYTFIQTTNDNGPNSAPAKARAFSLGPSIRYANDKGWLMTLKWQKEMDVRNRPEGSQLYLKASVPL</sequence>
<feature type="signal peptide" evidence="1">
    <location>
        <begin position="1"/>
        <end position="27"/>
    </location>
</feature>
<evidence type="ECO:0000313" key="2">
    <source>
        <dbReference type="EMBL" id="MCO5779966.1"/>
    </source>
</evidence>
<dbReference type="Pfam" id="PF13557">
    <property type="entry name" value="Phenol_MetA_deg"/>
    <property type="match status" value="1"/>
</dbReference>
<accession>A0ABT1B3A4</accession>
<proteinExistence type="predicted"/>
<name>A0ABT1B3A4_9ENTR</name>
<comment type="caution">
    <text evidence="2">The sequence shown here is derived from an EMBL/GenBank/DDBJ whole genome shotgun (WGS) entry which is preliminary data.</text>
</comment>
<protein>
    <submittedName>
        <fullName evidence="2">Transporter</fullName>
    </submittedName>
</protein>
<dbReference type="InterPro" id="IPR025737">
    <property type="entry name" value="FApF"/>
</dbReference>
<dbReference type="EMBL" id="JAJJVQ010000001">
    <property type="protein sequence ID" value="MCO5779966.1"/>
    <property type="molecule type" value="Genomic_DNA"/>
</dbReference>
<keyword evidence="3" id="KW-1185">Reference proteome</keyword>
<dbReference type="RefSeq" id="WP_252837701.1">
    <property type="nucleotide sequence ID" value="NZ_JAJJVQ010000001.1"/>
</dbReference>
<organism evidence="2 3">
    <name type="scientific">Citrobacter meridianamericanus</name>
    <dbReference type="NCBI Taxonomy" id="2894201"/>
    <lineage>
        <taxon>Bacteria</taxon>
        <taxon>Pseudomonadati</taxon>
        <taxon>Pseudomonadota</taxon>
        <taxon>Gammaproteobacteria</taxon>
        <taxon>Enterobacterales</taxon>
        <taxon>Enterobacteriaceae</taxon>
        <taxon>Citrobacter</taxon>
    </lineage>
</organism>